<keyword evidence="1" id="KW-0540">Nuclease</keyword>
<dbReference type="SMART" id="SM00479">
    <property type="entry name" value="EXOIII"/>
    <property type="match status" value="1"/>
</dbReference>
<comment type="caution">
    <text evidence="5">The sequence shown here is derived from an EMBL/GenBank/DDBJ whole genome shotgun (WGS) entry which is preliminary data.</text>
</comment>
<accession>A0ABW3ST20</accession>
<organism evidence="5 6">
    <name type="scientific">Pontibacter rugosus</name>
    <dbReference type="NCBI Taxonomy" id="1745966"/>
    <lineage>
        <taxon>Bacteria</taxon>
        <taxon>Pseudomonadati</taxon>
        <taxon>Bacteroidota</taxon>
        <taxon>Cytophagia</taxon>
        <taxon>Cytophagales</taxon>
        <taxon>Hymenobacteraceae</taxon>
        <taxon>Pontibacter</taxon>
    </lineage>
</organism>
<proteinExistence type="predicted"/>
<dbReference type="InterPro" id="IPR013520">
    <property type="entry name" value="Ribonucl_H"/>
</dbReference>
<evidence type="ECO:0000259" key="4">
    <source>
        <dbReference type="SMART" id="SM00479"/>
    </source>
</evidence>
<gene>
    <name evidence="5" type="ORF">ACFQ2O_10650</name>
</gene>
<protein>
    <submittedName>
        <fullName evidence="5">PolC-type DNA polymerase III</fullName>
    </submittedName>
</protein>
<dbReference type="PANTHER" id="PTHR30231:SF4">
    <property type="entry name" value="PROTEIN NEN2"/>
    <property type="match status" value="1"/>
</dbReference>
<evidence type="ECO:0000256" key="3">
    <source>
        <dbReference type="ARBA" id="ARBA00022839"/>
    </source>
</evidence>
<dbReference type="Proteomes" id="UP001597094">
    <property type="component" value="Unassembled WGS sequence"/>
</dbReference>
<dbReference type="SUPFAM" id="SSF53098">
    <property type="entry name" value="Ribonuclease H-like"/>
    <property type="match status" value="1"/>
</dbReference>
<evidence type="ECO:0000256" key="1">
    <source>
        <dbReference type="ARBA" id="ARBA00022722"/>
    </source>
</evidence>
<dbReference type="Gene3D" id="3.30.420.10">
    <property type="entry name" value="Ribonuclease H-like superfamily/Ribonuclease H"/>
    <property type="match status" value="1"/>
</dbReference>
<dbReference type="Pfam" id="PF00929">
    <property type="entry name" value="RNase_T"/>
    <property type="match status" value="1"/>
</dbReference>
<dbReference type="InterPro" id="IPR012337">
    <property type="entry name" value="RNaseH-like_sf"/>
</dbReference>
<keyword evidence="2" id="KW-0378">Hydrolase</keyword>
<dbReference type="RefSeq" id="WP_377527102.1">
    <property type="nucleotide sequence ID" value="NZ_JBHTLD010000084.1"/>
</dbReference>
<name>A0ABW3ST20_9BACT</name>
<dbReference type="CDD" id="cd06127">
    <property type="entry name" value="DEDDh"/>
    <property type="match status" value="1"/>
</dbReference>
<dbReference type="InterPro" id="IPR036397">
    <property type="entry name" value="RNaseH_sf"/>
</dbReference>
<keyword evidence="3" id="KW-0269">Exonuclease</keyword>
<evidence type="ECO:0000313" key="6">
    <source>
        <dbReference type="Proteomes" id="UP001597094"/>
    </source>
</evidence>
<dbReference type="PANTHER" id="PTHR30231">
    <property type="entry name" value="DNA POLYMERASE III SUBUNIT EPSILON"/>
    <property type="match status" value="1"/>
</dbReference>
<evidence type="ECO:0000313" key="5">
    <source>
        <dbReference type="EMBL" id="MFD1186665.1"/>
    </source>
</evidence>
<keyword evidence="6" id="KW-1185">Reference proteome</keyword>
<reference evidence="6" key="1">
    <citation type="journal article" date="2019" name="Int. J. Syst. Evol. Microbiol.">
        <title>The Global Catalogue of Microorganisms (GCM) 10K type strain sequencing project: providing services to taxonomists for standard genome sequencing and annotation.</title>
        <authorList>
            <consortium name="The Broad Institute Genomics Platform"/>
            <consortium name="The Broad Institute Genome Sequencing Center for Infectious Disease"/>
            <person name="Wu L."/>
            <person name="Ma J."/>
        </authorList>
    </citation>
    <scope>NUCLEOTIDE SEQUENCE [LARGE SCALE GENOMIC DNA]</scope>
    <source>
        <strain evidence="6">JCM 31319</strain>
    </source>
</reference>
<sequence length="232" mass="25845">MLTWLNKLISTKPEANPNDPAFWKAYIQSINRQASSDVPLSVAEFVVFDTETTGLDEKNDKVLAIGAVKVRQGQVLVQESFECVVRQEIAYGNKSAEVHGLLRQELEQGVPELDALEAFLAFAGNAVLVGHHVAFDVEMVNGMMQRSGLEGRLYNKTLDTAQLAKRLERRQLSPDSYRRSDYTLDTLISKYNLPTESRHTASGDAFITAILLLKLLAQAQKRGIKKVGELVR</sequence>
<dbReference type="EMBL" id="JBHTLD010000084">
    <property type="protein sequence ID" value="MFD1186665.1"/>
    <property type="molecule type" value="Genomic_DNA"/>
</dbReference>
<feature type="domain" description="Exonuclease" evidence="4">
    <location>
        <begin position="44"/>
        <end position="221"/>
    </location>
</feature>
<evidence type="ECO:0000256" key="2">
    <source>
        <dbReference type="ARBA" id="ARBA00022801"/>
    </source>
</evidence>